<sequence>MYLVDASILIDAKNRYYAFDIAPGFWTWLEQGHQAGELISIDAVREELLSGDDELADWARDHPGFFLPVDQRTAQNFAPLSMWAARQDYRQDALNVFSSDQADFLLIAHAAGHGDTVVTNELPSPNARKRVKIPDACAAMGVEYVDIFTVLRTTGAKLHLHGADGSTPAPAPLAPTIPGLD</sequence>
<dbReference type="SUPFAM" id="SSF88723">
    <property type="entry name" value="PIN domain-like"/>
    <property type="match status" value="1"/>
</dbReference>
<organism evidence="2 3">
    <name type="scientific">Brachybacterium muris UCD-AY4</name>
    <dbReference type="NCBI Taxonomy" id="1249481"/>
    <lineage>
        <taxon>Bacteria</taxon>
        <taxon>Bacillati</taxon>
        <taxon>Actinomycetota</taxon>
        <taxon>Actinomycetes</taxon>
        <taxon>Micrococcales</taxon>
        <taxon>Dermabacteraceae</taxon>
        <taxon>Brachybacterium</taxon>
    </lineage>
</organism>
<dbReference type="HOGENOM" id="CLU_116293_0_1_11"/>
<dbReference type="STRING" id="1249481.D641_0114520"/>
<dbReference type="Gene3D" id="3.40.50.1010">
    <property type="entry name" value="5'-nuclease"/>
    <property type="match status" value="1"/>
</dbReference>
<proteinExistence type="predicted"/>
<evidence type="ECO:0008006" key="4">
    <source>
        <dbReference type="Google" id="ProtNLM"/>
    </source>
</evidence>
<dbReference type="EMBL" id="AORC01000024">
    <property type="protein sequence ID" value="EYT47749.1"/>
    <property type="molecule type" value="Genomic_DNA"/>
</dbReference>
<dbReference type="InterPro" id="IPR016541">
    <property type="entry name" value="UCP008505"/>
</dbReference>
<dbReference type="RefSeq" id="WP_017824224.1">
    <property type="nucleotide sequence ID" value="NZ_AORC01000024.1"/>
</dbReference>
<comment type="caution">
    <text evidence="2">The sequence shown here is derived from an EMBL/GenBank/DDBJ whole genome shotgun (WGS) entry which is preliminary data.</text>
</comment>
<evidence type="ECO:0000313" key="2">
    <source>
        <dbReference type="EMBL" id="EYT47749.1"/>
    </source>
</evidence>
<protein>
    <recommendedName>
        <fullName evidence="4">Twitching motility protein PilT</fullName>
    </recommendedName>
</protein>
<keyword evidence="3" id="KW-1185">Reference proteome</keyword>
<reference evidence="2 3" key="1">
    <citation type="journal article" date="2013" name="Genome Announc.">
        <title>Draft genome sequence of an Actinobacterium, Brachybacterium muris strain UCD-AY4.</title>
        <authorList>
            <person name="Lo J.R."/>
            <person name="Lang J.M."/>
            <person name="Darling A.E."/>
            <person name="Eisen J.A."/>
            <person name="Coil D.A."/>
        </authorList>
    </citation>
    <scope>NUCLEOTIDE SEQUENCE [LARGE SCALE GENOMIC DNA]</scope>
    <source>
        <strain evidence="2 3">UCD-AY4</strain>
    </source>
</reference>
<evidence type="ECO:0000256" key="1">
    <source>
        <dbReference type="SAM" id="MobiDB-lite"/>
    </source>
</evidence>
<accession>A0A022KV47</accession>
<dbReference type="OrthoDB" id="338425at2"/>
<evidence type="ECO:0000313" key="3">
    <source>
        <dbReference type="Proteomes" id="UP000019754"/>
    </source>
</evidence>
<dbReference type="Proteomes" id="UP000019754">
    <property type="component" value="Unassembled WGS sequence"/>
</dbReference>
<feature type="region of interest" description="Disordered" evidence="1">
    <location>
        <begin position="161"/>
        <end position="181"/>
    </location>
</feature>
<dbReference type="InterPro" id="IPR029060">
    <property type="entry name" value="PIN-like_dom_sf"/>
</dbReference>
<dbReference type="AlphaFoldDB" id="A0A022KV47"/>
<dbReference type="Pfam" id="PF14367">
    <property type="entry name" value="DUF4411"/>
    <property type="match status" value="1"/>
</dbReference>
<name>A0A022KV47_9MICO</name>
<gene>
    <name evidence="2" type="ORF">D641_0114520</name>
</gene>